<evidence type="ECO:0000313" key="9">
    <source>
        <dbReference type="Proteomes" id="UP000002215"/>
    </source>
</evidence>
<keyword evidence="5 7" id="KW-0720">Serine protease</keyword>
<evidence type="ECO:0000256" key="3">
    <source>
        <dbReference type="ARBA" id="ARBA00022729"/>
    </source>
</evidence>
<proteinExistence type="inferred from homology"/>
<feature type="active site" description="Charge relay system" evidence="6">
    <location>
        <position position="168"/>
    </location>
</feature>
<feature type="active site" description="Charge relay system" evidence="6">
    <location>
        <position position="226"/>
    </location>
</feature>
<dbReference type="GO" id="GO:0004252">
    <property type="term" value="F:serine-type endopeptidase activity"/>
    <property type="evidence" value="ECO:0007669"/>
    <property type="project" value="InterPro"/>
</dbReference>
<dbReference type="SUPFAM" id="SSF50494">
    <property type="entry name" value="Trypsin-like serine proteases"/>
    <property type="match status" value="1"/>
</dbReference>
<keyword evidence="2 7" id="KW-0645">Protease</keyword>
<comment type="similarity">
    <text evidence="1 7">Belongs to the peptidase S1B family.</text>
</comment>
<dbReference type="OrthoDB" id="9770276at2"/>
<dbReference type="EMBL" id="CP001699">
    <property type="protein sequence ID" value="ACU60295.1"/>
    <property type="molecule type" value="Genomic_DNA"/>
</dbReference>
<dbReference type="PRINTS" id="PR00839">
    <property type="entry name" value="V8PROTEASE"/>
</dbReference>
<dbReference type="InterPro" id="IPR008353">
    <property type="entry name" value="Peptidase_S1B_tx"/>
</dbReference>
<dbReference type="PANTHER" id="PTHR36234:SF5">
    <property type="entry name" value="LYSYL ENDOPEPTIDASE"/>
    <property type="match status" value="1"/>
</dbReference>
<dbReference type="EC" id="3.4.21.-" evidence="7"/>
<dbReference type="Proteomes" id="UP000002215">
    <property type="component" value="Chromosome"/>
</dbReference>
<accession>A0A979G3S5</accession>
<dbReference type="InterPro" id="IPR009003">
    <property type="entry name" value="Peptidase_S1_PA"/>
</dbReference>
<evidence type="ECO:0000256" key="2">
    <source>
        <dbReference type="ARBA" id="ARBA00022670"/>
    </source>
</evidence>
<dbReference type="InterPro" id="IPR008256">
    <property type="entry name" value="Peptidase_S1B"/>
</dbReference>
<dbReference type="GO" id="GO:0006508">
    <property type="term" value="P:proteolysis"/>
    <property type="evidence" value="ECO:0007669"/>
    <property type="project" value="UniProtKB-KW"/>
</dbReference>
<dbReference type="InterPro" id="IPR043504">
    <property type="entry name" value="Peptidase_S1_PA_chymotrypsin"/>
</dbReference>
<evidence type="ECO:0000256" key="1">
    <source>
        <dbReference type="ARBA" id="ARBA00008764"/>
    </source>
</evidence>
<protein>
    <recommendedName>
        <fullName evidence="7">Serine protease</fullName>
        <ecNumber evidence="7">3.4.21.-</ecNumber>
    </recommendedName>
</protein>
<evidence type="ECO:0000256" key="4">
    <source>
        <dbReference type="ARBA" id="ARBA00022801"/>
    </source>
</evidence>
<dbReference type="KEGG" id="cpi:Cpin_2816"/>
<name>A0A979G3S5_CHIPD</name>
<reference evidence="8 9" key="2">
    <citation type="journal article" date="2010" name="Stand. Genomic Sci.">
        <title>Complete genome sequence of Chitinophaga pinensis type strain (UQM 2034).</title>
        <authorList>
            <person name="Glavina Del Rio T."/>
            <person name="Abt B."/>
            <person name="Spring S."/>
            <person name="Lapidus A."/>
            <person name="Nolan M."/>
            <person name="Tice H."/>
            <person name="Copeland A."/>
            <person name="Cheng J.F."/>
            <person name="Chen F."/>
            <person name="Bruce D."/>
            <person name="Goodwin L."/>
            <person name="Pitluck S."/>
            <person name="Ivanova N."/>
            <person name="Mavromatis K."/>
            <person name="Mikhailova N."/>
            <person name="Pati A."/>
            <person name="Chen A."/>
            <person name="Palaniappan K."/>
            <person name="Land M."/>
            <person name="Hauser L."/>
            <person name="Chang Y.J."/>
            <person name="Jeffries C.D."/>
            <person name="Chain P."/>
            <person name="Saunders E."/>
            <person name="Detter J.C."/>
            <person name="Brettin T."/>
            <person name="Rohde M."/>
            <person name="Goker M."/>
            <person name="Bristow J."/>
            <person name="Eisen J.A."/>
            <person name="Markowitz V."/>
            <person name="Hugenholtz P."/>
            <person name="Kyrpides N.C."/>
            <person name="Klenk H.P."/>
            <person name="Lucas S."/>
        </authorList>
    </citation>
    <scope>NUCLEOTIDE SEQUENCE [LARGE SCALE GENOMIC DNA]</scope>
    <source>
        <strain evidence="9">ATCC 43595 / DSM 2588 / LMG 13176 / NBRC 15968 / NCIMB 11800 / UQM 2034</strain>
    </source>
</reference>
<dbReference type="RefSeq" id="WP_012790471.1">
    <property type="nucleotide sequence ID" value="NC_013132.1"/>
</dbReference>
<evidence type="ECO:0000313" key="8">
    <source>
        <dbReference type="EMBL" id="ACU60295.1"/>
    </source>
</evidence>
<keyword evidence="3" id="KW-0732">Signal</keyword>
<dbReference type="AlphaFoldDB" id="A0A979G3S5"/>
<dbReference type="Pfam" id="PF13365">
    <property type="entry name" value="Trypsin_2"/>
    <property type="match status" value="1"/>
</dbReference>
<dbReference type="Gene3D" id="2.40.10.10">
    <property type="entry name" value="Trypsin-like serine proteases"/>
    <property type="match status" value="2"/>
</dbReference>
<evidence type="ECO:0000256" key="5">
    <source>
        <dbReference type="ARBA" id="ARBA00022825"/>
    </source>
</evidence>
<dbReference type="PANTHER" id="PTHR36234">
    <property type="entry name" value="LYSYL ENDOPEPTIDASE"/>
    <property type="match status" value="1"/>
</dbReference>
<evidence type="ECO:0000256" key="7">
    <source>
        <dbReference type="RuleBase" id="RU004296"/>
    </source>
</evidence>
<reference evidence="9" key="1">
    <citation type="submission" date="2009-08" db="EMBL/GenBank/DDBJ databases">
        <title>The complete genome of Chitinophaga pinensis DSM 2588.</title>
        <authorList>
            <consortium name="US DOE Joint Genome Institute (JGI-PGF)"/>
            <person name="Lucas S."/>
            <person name="Copeland A."/>
            <person name="Lapidus A."/>
            <person name="Glavina del Rio T."/>
            <person name="Dalin E."/>
            <person name="Tice H."/>
            <person name="Bruce D."/>
            <person name="Goodwin L."/>
            <person name="Pitluck S."/>
            <person name="Kyrpides N."/>
            <person name="Mavromatis K."/>
            <person name="Ivanova N."/>
            <person name="Mikhailova N."/>
            <person name="Sims D."/>
            <person name="Meinche L."/>
            <person name="Brettin T."/>
            <person name="Detter J.C."/>
            <person name="Han C."/>
            <person name="Larimer F."/>
            <person name="Land M."/>
            <person name="Hauser L."/>
            <person name="Markowitz V."/>
            <person name="Cheng J.-F."/>
            <person name="Hugenholtz P."/>
            <person name="Woyke T."/>
            <person name="Wu D."/>
            <person name="Spring S."/>
            <person name="Klenk H.-P."/>
            <person name="Eisen J.A."/>
        </authorList>
    </citation>
    <scope>NUCLEOTIDE SEQUENCE [LARGE SCALE GENOMIC DNA]</scope>
    <source>
        <strain evidence="9">ATCC 43595 / DSM 2588 / LMG 13176 / NBRC 15968 / NCIMB 11800 / UQM 2034</strain>
    </source>
</reference>
<evidence type="ECO:0000256" key="6">
    <source>
        <dbReference type="PIRSR" id="PIRSR608256-1"/>
    </source>
</evidence>
<keyword evidence="4 7" id="KW-0378">Hydrolase</keyword>
<sequence>MEWNNILRELNYYLANLYITDFNHHTKLRLIKLVGLPAHLMEFPSPAVATWFYIMEFAEGRNKLLPLLELIASPEEGNGDDQFLQGAIAMLKAKKDVKSVTLDLSNWKGGNDLQLSREKIMGKKSTLLPIGFLENGTEAAKAVVRIVLGNTMATGFLIENSWLITNNHVLADMDAAESAIIEFGYQIKKGVRLSETKITELKAEYSCKLTPGLRESPLFETNKEEDWTLVKIDDPAITSYGSFKLSNTGVRAGDFVNIIQHPLGGPKQIGIYNNIVQYADQDIVQYLTDTNDGSSGSPVLNSDWEVVAVHHGGGWLMDKASGQNVKRNQGTNIERLKDTIKKFTEKLV</sequence>
<feature type="active site" description="Charge relay system" evidence="6">
    <location>
        <position position="295"/>
    </location>
</feature>
<dbReference type="PRINTS" id="PR01774">
    <property type="entry name" value="EXFOLTOXIN"/>
</dbReference>
<gene>
    <name evidence="8" type="ordered locus">Cpin_2816</name>
</gene>
<organism evidence="8 9">
    <name type="scientific">Chitinophaga pinensis (strain ATCC 43595 / DSM 2588 / LMG 13176 / NBRC 15968 / NCIMB 11800 / UQM 2034)</name>
    <dbReference type="NCBI Taxonomy" id="485918"/>
    <lineage>
        <taxon>Bacteria</taxon>
        <taxon>Pseudomonadati</taxon>
        <taxon>Bacteroidota</taxon>
        <taxon>Chitinophagia</taxon>
        <taxon>Chitinophagales</taxon>
        <taxon>Chitinophagaceae</taxon>
        <taxon>Chitinophaga</taxon>
    </lineage>
</organism>